<evidence type="ECO:0000256" key="11">
    <source>
        <dbReference type="SAM" id="MobiDB-lite"/>
    </source>
</evidence>
<dbReference type="Proteomes" id="UP001151699">
    <property type="component" value="Chromosome B"/>
</dbReference>
<feature type="transmembrane region" description="Helical" evidence="10">
    <location>
        <begin position="169"/>
        <end position="188"/>
    </location>
</feature>
<evidence type="ECO:0000256" key="7">
    <source>
        <dbReference type="ARBA" id="ARBA00023098"/>
    </source>
</evidence>
<comment type="similarity">
    <text evidence="10">Belongs to the ELO family.</text>
</comment>
<feature type="transmembrane region" description="Helical" evidence="10">
    <location>
        <begin position="71"/>
        <end position="94"/>
    </location>
</feature>
<proteinExistence type="inferred from homology"/>
<evidence type="ECO:0000256" key="10">
    <source>
        <dbReference type="RuleBase" id="RU361115"/>
    </source>
</evidence>
<feature type="transmembrane region" description="Helical" evidence="10">
    <location>
        <begin position="526"/>
        <end position="548"/>
    </location>
</feature>
<comment type="caution">
    <text evidence="10">Lacks conserved residue(s) required for the propagation of feature annotation.</text>
</comment>
<dbReference type="GO" id="GO:0019367">
    <property type="term" value="P:fatty acid elongation, saturated fatty acid"/>
    <property type="evidence" value="ECO:0007669"/>
    <property type="project" value="TreeGrafter"/>
</dbReference>
<feature type="transmembrane region" description="Helical" evidence="10">
    <location>
        <begin position="463"/>
        <end position="487"/>
    </location>
</feature>
<feature type="transmembrane region" description="Helical" evidence="10">
    <location>
        <begin position="324"/>
        <end position="344"/>
    </location>
</feature>
<dbReference type="AlphaFoldDB" id="A0A9Q0S4D9"/>
<evidence type="ECO:0000256" key="2">
    <source>
        <dbReference type="ARBA" id="ARBA00022516"/>
    </source>
</evidence>
<dbReference type="Pfam" id="PF01151">
    <property type="entry name" value="ELO"/>
    <property type="match status" value="2"/>
</dbReference>
<gene>
    <name evidence="12" type="primary">Elovl7_1</name>
    <name evidence="12" type="ORF">Bhyg_09413</name>
</gene>
<organism evidence="12 13">
    <name type="scientific">Pseudolycoriella hygida</name>
    <dbReference type="NCBI Taxonomy" id="35572"/>
    <lineage>
        <taxon>Eukaryota</taxon>
        <taxon>Metazoa</taxon>
        <taxon>Ecdysozoa</taxon>
        <taxon>Arthropoda</taxon>
        <taxon>Hexapoda</taxon>
        <taxon>Insecta</taxon>
        <taxon>Pterygota</taxon>
        <taxon>Neoptera</taxon>
        <taxon>Endopterygota</taxon>
        <taxon>Diptera</taxon>
        <taxon>Nematocera</taxon>
        <taxon>Sciaroidea</taxon>
        <taxon>Sciaridae</taxon>
        <taxon>Pseudolycoriella</taxon>
    </lineage>
</organism>
<evidence type="ECO:0000256" key="3">
    <source>
        <dbReference type="ARBA" id="ARBA00022679"/>
    </source>
</evidence>
<keyword evidence="8 10" id="KW-0472">Membrane</keyword>
<keyword evidence="6 10" id="KW-1133">Transmembrane helix</keyword>
<reference evidence="12" key="1">
    <citation type="submission" date="2022-07" db="EMBL/GenBank/DDBJ databases">
        <authorList>
            <person name="Trinca V."/>
            <person name="Uliana J.V.C."/>
            <person name="Torres T.T."/>
            <person name="Ward R.J."/>
            <person name="Monesi N."/>
        </authorList>
    </citation>
    <scope>NUCLEOTIDE SEQUENCE</scope>
    <source>
        <strain evidence="12">HSMRA1968</strain>
        <tissue evidence="12">Whole embryos</tissue>
    </source>
</reference>
<dbReference type="GO" id="GO:0005789">
    <property type="term" value="C:endoplasmic reticulum membrane"/>
    <property type="evidence" value="ECO:0007669"/>
    <property type="project" value="TreeGrafter"/>
</dbReference>
<accession>A0A9Q0S4D9</accession>
<dbReference type="OrthoDB" id="434092at2759"/>
<evidence type="ECO:0000313" key="13">
    <source>
        <dbReference type="Proteomes" id="UP001151699"/>
    </source>
</evidence>
<keyword evidence="3 10" id="KW-0808">Transferase</keyword>
<dbReference type="PANTHER" id="PTHR11157:SF116">
    <property type="entry name" value="ELONGATION OF VERY LONG CHAIN FATTY ACIDS PROTEIN-RELATED"/>
    <property type="match status" value="1"/>
</dbReference>
<evidence type="ECO:0000313" key="12">
    <source>
        <dbReference type="EMBL" id="KAJ6644444.1"/>
    </source>
</evidence>
<keyword evidence="9 10" id="KW-0275">Fatty acid biosynthesis</keyword>
<keyword evidence="4 10" id="KW-0812">Transmembrane</keyword>
<comment type="catalytic activity">
    <reaction evidence="10">
        <text>a very-long-chain acyl-CoA + malonyl-CoA + H(+) = a very-long-chain 3-oxoacyl-CoA + CO2 + CoA</text>
        <dbReference type="Rhea" id="RHEA:32727"/>
        <dbReference type="ChEBI" id="CHEBI:15378"/>
        <dbReference type="ChEBI" id="CHEBI:16526"/>
        <dbReference type="ChEBI" id="CHEBI:57287"/>
        <dbReference type="ChEBI" id="CHEBI:57384"/>
        <dbReference type="ChEBI" id="CHEBI:90725"/>
        <dbReference type="ChEBI" id="CHEBI:90736"/>
        <dbReference type="EC" id="2.3.1.199"/>
    </reaction>
</comment>
<feature type="transmembrane region" description="Helical" evidence="10">
    <location>
        <begin position="499"/>
        <end position="520"/>
    </location>
</feature>
<dbReference type="GO" id="GO:0030148">
    <property type="term" value="P:sphingolipid biosynthetic process"/>
    <property type="evidence" value="ECO:0007669"/>
    <property type="project" value="TreeGrafter"/>
</dbReference>
<feature type="region of interest" description="Disordered" evidence="11">
    <location>
        <begin position="255"/>
        <end position="281"/>
    </location>
</feature>
<evidence type="ECO:0000256" key="8">
    <source>
        <dbReference type="ARBA" id="ARBA00023136"/>
    </source>
</evidence>
<evidence type="ECO:0000256" key="1">
    <source>
        <dbReference type="ARBA" id="ARBA00004141"/>
    </source>
</evidence>
<dbReference type="GO" id="GO:0034626">
    <property type="term" value="P:fatty acid elongation, polyunsaturated fatty acid"/>
    <property type="evidence" value="ECO:0007669"/>
    <property type="project" value="TreeGrafter"/>
</dbReference>
<evidence type="ECO:0000256" key="6">
    <source>
        <dbReference type="ARBA" id="ARBA00022989"/>
    </source>
</evidence>
<keyword evidence="13" id="KW-1185">Reference proteome</keyword>
<sequence>MDILPGVSWESWKKGKLPLLDTYPLFGDPIPIACILLAYLVFALHLGPKLMKGRKPFDLKYVILSYNALQVCYNFYTWQMIVFGTIFWKVFLSFGCAQLTDEEIQLYPTLYSRVAWHLTMTKVLDLLDTVFLVLSKKQNKITVLHVQHHFLTLSIIWTCSKYWPGQEFAMGFFLNTVIHVIMYFYYFLAALGPQYKKYLWWKKHLTIMQIESLKPTLSCNNPANMWVCIGWQVSSSVLFLKSMHNDYNDACSARNSKFPGPNNPEKLQNSDSDNSHSNECCTAPPSAQIDSSANHEIEFKGTKNQKQTGQVPLLDTYPLFGDPIPIACILLAYLVFALHLGPKLMKGRKPFNLKYVILSYNALQVCYNFYTWQMMVFGTIFWKVFLSFGCAQLTDEEIQLYPTLYSRVAWHLTMTKVLDLLDTVFLVLSKKQNKITVLHVQHHFLTLSIIWTCSKYWPGQEFAMGFFLNTVIHVIMYFYYFLAALGPQYKKYLWWKKHLTIMQIGQFVLMIAYAIAFFWLNCGGKLEIILLIIFDASLNLALFLNFFLKTYSSKKFSKD</sequence>
<comment type="subcellular location">
    <subcellularLocation>
        <location evidence="1">Membrane</location>
        <topology evidence="1">Multi-pass membrane protein</topology>
    </subcellularLocation>
</comment>
<dbReference type="InterPro" id="IPR002076">
    <property type="entry name" value="ELO_fam"/>
</dbReference>
<dbReference type="GO" id="GO:0034625">
    <property type="term" value="P:fatty acid elongation, monounsaturated fatty acid"/>
    <property type="evidence" value="ECO:0007669"/>
    <property type="project" value="TreeGrafter"/>
</dbReference>
<dbReference type="EC" id="2.3.1.199" evidence="10"/>
<protein>
    <recommendedName>
        <fullName evidence="10">Elongation of very long chain fatty acids protein</fullName>
        <ecNumber evidence="10">2.3.1.199</ecNumber>
    </recommendedName>
    <alternativeName>
        <fullName evidence="10">Very-long-chain 3-oxoacyl-CoA synthase</fullName>
    </alternativeName>
</protein>
<dbReference type="GO" id="GO:0042761">
    <property type="term" value="P:very long-chain fatty acid biosynthetic process"/>
    <property type="evidence" value="ECO:0007669"/>
    <property type="project" value="TreeGrafter"/>
</dbReference>
<feature type="transmembrane region" description="Helical" evidence="10">
    <location>
        <begin position="30"/>
        <end position="50"/>
    </location>
</feature>
<evidence type="ECO:0000256" key="4">
    <source>
        <dbReference type="ARBA" id="ARBA00022692"/>
    </source>
</evidence>
<dbReference type="PANTHER" id="PTHR11157">
    <property type="entry name" value="FATTY ACID ACYL TRANSFERASE-RELATED"/>
    <property type="match status" value="1"/>
</dbReference>
<keyword evidence="7 10" id="KW-0443">Lipid metabolism</keyword>
<feature type="transmembrane region" description="Helical" evidence="10">
    <location>
        <begin position="365"/>
        <end position="388"/>
    </location>
</feature>
<name>A0A9Q0S4D9_9DIPT</name>
<comment type="caution">
    <text evidence="12">The sequence shown here is derived from an EMBL/GenBank/DDBJ whole genome shotgun (WGS) entry which is preliminary data.</text>
</comment>
<dbReference type="EMBL" id="WJQU01000002">
    <property type="protein sequence ID" value="KAJ6644444.1"/>
    <property type="molecule type" value="Genomic_DNA"/>
</dbReference>
<feature type="compositionally biased region" description="Polar residues" evidence="11">
    <location>
        <begin position="265"/>
        <end position="280"/>
    </location>
</feature>
<evidence type="ECO:0000256" key="9">
    <source>
        <dbReference type="ARBA" id="ARBA00023160"/>
    </source>
</evidence>
<keyword evidence="2 10" id="KW-0444">Lipid biosynthesis</keyword>
<keyword evidence="5 10" id="KW-0276">Fatty acid metabolism</keyword>
<evidence type="ECO:0000256" key="5">
    <source>
        <dbReference type="ARBA" id="ARBA00022832"/>
    </source>
</evidence>
<dbReference type="GO" id="GO:0009922">
    <property type="term" value="F:fatty acid elongase activity"/>
    <property type="evidence" value="ECO:0007669"/>
    <property type="project" value="UniProtKB-EC"/>
</dbReference>